<dbReference type="eggNOG" id="COG0612">
    <property type="taxonomic scope" value="Bacteria"/>
</dbReference>
<evidence type="ECO:0000256" key="6">
    <source>
        <dbReference type="ARBA" id="ARBA00022833"/>
    </source>
</evidence>
<feature type="domain" description="Peptidase M16 N-terminal" evidence="10">
    <location>
        <begin position="38"/>
        <end position="178"/>
    </location>
</feature>
<evidence type="ECO:0000313" key="12">
    <source>
        <dbReference type="EMBL" id="AFJ01778.1"/>
    </source>
</evidence>
<comment type="cofactor">
    <cofactor evidence="1">
        <name>Zn(2+)</name>
        <dbReference type="ChEBI" id="CHEBI:29105"/>
    </cofactor>
</comment>
<evidence type="ECO:0000256" key="3">
    <source>
        <dbReference type="ARBA" id="ARBA00022670"/>
    </source>
</evidence>
<dbReference type="InterPro" id="IPR007863">
    <property type="entry name" value="Peptidase_M16_C"/>
</dbReference>
<evidence type="ECO:0000256" key="4">
    <source>
        <dbReference type="ARBA" id="ARBA00022723"/>
    </source>
</evidence>
<dbReference type="STRING" id="754477.Q7C_606"/>
<dbReference type="MEROPS" id="M16.019"/>
<evidence type="ECO:0000259" key="11">
    <source>
        <dbReference type="Pfam" id="PF05193"/>
    </source>
</evidence>
<dbReference type="PANTHER" id="PTHR43690">
    <property type="entry name" value="NARDILYSIN"/>
    <property type="match status" value="1"/>
</dbReference>
<protein>
    <submittedName>
        <fullName evidence="12">Peptidase</fullName>
    </submittedName>
</protein>
<sequence length="455" mass="50985" precursor="true">MQHLKKIGFLLLILPLVATAQVSEFELDNGLKLLVKPDNRAPVVVSQVWYKVGSSYEYNGITGISHILEHMMFNGTKNLKPGEFSQIIADNGGSQNAFTGRDYTAYFQTLSADRLEVSFKLEADRMRNLQIDEEALLKERDVVAEERRMRTDDNPQGMLREAFNATAFMNSPYHHPVIGWMQDIQHYQKADLEDWYQQWYAPNNAIVVVVGDVEPNAVHALAKQYFGPLQPETVIPPKPQIEVEQRGKRDIQMQLPATLPSLMMGWKVPVVTTAETAWEPYALDVLAGILSGSSSSRFQRQLVREQQVAAGISAYNSSFSRLDDLFVIGGTPAQGKSVDALQKAIMAQLDEIKANPVSDVELQRVKTQVVADEVYEKDSVFYQAMQLGMLETIGLDWQVGEDYVDHIQAVTAAQVQQVAQRYFNDVRLTVAELVPLATKSNSVEENQAAGETHDH</sequence>
<dbReference type="InterPro" id="IPR011249">
    <property type="entry name" value="Metalloenz_LuxS/M16"/>
</dbReference>
<dbReference type="PROSITE" id="PS00143">
    <property type="entry name" value="INSULINASE"/>
    <property type="match status" value="1"/>
</dbReference>
<keyword evidence="4" id="KW-0479">Metal-binding</keyword>
<evidence type="ECO:0000256" key="1">
    <source>
        <dbReference type="ARBA" id="ARBA00001947"/>
    </source>
</evidence>
<dbReference type="GO" id="GO:0004222">
    <property type="term" value="F:metalloendopeptidase activity"/>
    <property type="evidence" value="ECO:0007669"/>
    <property type="project" value="InterPro"/>
</dbReference>
<dbReference type="InterPro" id="IPR050626">
    <property type="entry name" value="Peptidase_M16"/>
</dbReference>
<evidence type="ECO:0000256" key="2">
    <source>
        <dbReference type="ARBA" id="ARBA00007261"/>
    </source>
</evidence>
<gene>
    <name evidence="12" type="ordered locus">Q7C_606</name>
</gene>
<name>I1YFT5_METFJ</name>
<dbReference type="Pfam" id="PF00675">
    <property type="entry name" value="Peptidase_M16"/>
    <property type="match status" value="1"/>
</dbReference>
<dbReference type="EMBL" id="CP003380">
    <property type="protein sequence ID" value="AFJ01778.1"/>
    <property type="molecule type" value="Genomic_DNA"/>
</dbReference>
<organism evidence="12 13">
    <name type="scientific">Methylophaga frappieri (strain ATCC BAA-2434 / DSM 25690 / JAM7)</name>
    <dbReference type="NCBI Taxonomy" id="754477"/>
    <lineage>
        <taxon>Bacteria</taxon>
        <taxon>Pseudomonadati</taxon>
        <taxon>Pseudomonadota</taxon>
        <taxon>Gammaproteobacteria</taxon>
        <taxon>Thiotrichales</taxon>
        <taxon>Piscirickettsiaceae</taxon>
        <taxon>Methylophaga</taxon>
    </lineage>
</organism>
<evidence type="ECO:0000256" key="9">
    <source>
        <dbReference type="SAM" id="SignalP"/>
    </source>
</evidence>
<evidence type="ECO:0000256" key="7">
    <source>
        <dbReference type="ARBA" id="ARBA00023049"/>
    </source>
</evidence>
<reference evidence="12 13" key="1">
    <citation type="journal article" date="2012" name="J. Bacteriol.">
        <title>Complete genome sequences of Methylophaga sp. strain JAM1 and Methylophaga sp. strain JAM7.</title>
        <authorList>
            <person name="Villeneuve C."/>
            <person name="Martineau C."/>
            <person name="Mauffrey F."/>
            <person name="Villemur R."/>
        </authorList>
    </citation>
    <scope>NUCLEOTIDE SEQUENCE [LARGE SCALE GENOMIC DNA]</scope>
    <source>
        <strain evidence="12 13">JAM7</strain>
    </source>
</reference>
<keyword evidence="7" id="KW-0482">Metalloprotease</keyword>
<evidence type="ECO:0000259" key="10">
    <source>
        <dbReference type="Pfam" id="PF00675"/>
    </source>
</evidence>
<keyword evidence="5" id="KW-0378">Hydrolase</keyword>
<keyword evidence="13" id="KW-1185">Reference proteome</keyword>
<evidence type="ECO:0000313" key="13">
    <source>
        <dbReference type="Proteomes" id="UP000009145"/>
    </source>
</evidence>
<keyword evidence="9" id="KW-0732">Signal</keyword>
<comment type="similarity">
    <text evidence="2 8">Belongs to the peptidase M16 family.</text>
</comment>
<dbReference type="GO" id="GO:0006508">
    <property type="term" value="P:proteolysis"/>
    <property type="evidence" value="ECO:0007669"/>
    <property type="project" value="UniProtKB-KW"/>
</dbReference>
<keyword evidence="6" id="KW-0862">Zinc</keyword>
<dbReference type="Proteomes" id="UP000009145">
    <property type="component" value="Chromosome"/>
</dbReference>
<feature type="domain" description="Peptidase M16 C-terminal" evidence="11">
    <location>
        <begin position="189"/>
        <end position="368"/>
    </location>
</feature>
<feature type="signal peptide" evidence="9">
    <location>
        <begin position="1"/>
        <end position="20"/>
    </location>
</feature>
<keyword evidence="3" id="KW-0645">Protease</keyword>
<evidence type="ECO:0000256" key="8">
    <source>
        <dbReference type="RuleBase" id="RU004447"/>
    </source>
</evidence>
<dbReference type="Pfam" id="PF05193">
    <property type="entry name" value="Peptidase_M16_C"/>
    <property type="match status" value="1"/>
</dbReference>
<dbReference type="RefSeq" id="WP_014703200.1">
    <property type="nucleotide sequence ID" value="NC_017856.1"/>
</dbReference>
<dbReference type="AlphaFoldDB" id="I1YFT5"/>
<dbReference type="PATRIC" id="fig|754477.3.peg.599"/>
<dbReference type="InterPro" id="IPR001431">
    <property type="entry name" value="Pept_M16_Zn_BS"/>
</dbReference>
<dbReference type="OrthoDB" id="9811314at2"/>
<dbReference type="InterPro" id="IPR011765">
    <property type="entry name" value="Pept_M16_N"/>
</dbReference>
<dbReference type="Gene3D" id="3.30.830.10">
    <property type="entry name" value="Metalloenzyme, LuxS/M16 peptidase-like"/>
    <property type="match status" value="2"/>
</dbReference>
<dbReference type="GO" id="GO:0046872">
    <property type="term" value="F:metal ion binding"/>
    <property type="evidence" value="ECO:0007669"/>
    <property type="project" value="UniProtKB-KW"/>
</dbReference>
<dbReference type="SUPFAM" id="SSF63411">
    <property type="entry name" value="LuxS/MPP-like metallohydrolase"/>
    <property type="match status" value="2"/>
</dbReference>
<dbReference type="PANTHER" id="PTHR43690:SF17">
    <property type="entry name" value="PROTEIN YHJJ"/>
    <property type="match status" value="1"/>
</dbReference>
<feature type="chain" id="PRO_5003654600" evidence="9">
    <location>
        <begin position="21"/>
        <end position="455"/>
    </location>
</feature>
<evidence type="ECO:0000256" key="5">
    <source>
        <dbReference type="ARBA" id="ARBA00022801"/>
    </source>
</evidence>
<accession>I1YFT5</accession>
<proteinExistence type="inferred from homology"/>
<dbReference type="HOGENOM" id="CLU_009902_1_0_6"/>
<dbReference type="KEGG" id="mec:Q7C_606"/>